<dbReference type="RefSeq" id="WP_162673066.1">
    <property type="nucleotide sequence ID" value="NZ_LR593886.1"/>
</dbReference>
<proteinExistence type="predicted"/>
<dbReference type="InterPro" id="IPR006450">
    <property type="entry name" value="Phage_HK97_gp6-like"/>
</dbReference>
<dbReference type="EMBL" id="LR593886">
    <property type="protein sequence ID" value="VTS03551.1"/>
    <property type="molecule type" value="Genomic_DNA"/>
</dbReference>
<accession>A0A6P2DNC6</accession>
<dbReference type="InterPro" id="IPR011738">
    <property type="entry name" value="Phage_CHP"/>
</dbReference>
<dbReference type="NCBIfam" id="TIGR01560">
    <property type="entry name" value="put_DNA_pack"/>
    <property type="match status" value="1"/>
</dbReference>
<gene>
    <name evidence="1" type="ORF">SOIL9_71450</name>
</gene>
<dbReference type="KEGG" id="gms:SOIL9_71450"/>
<dbReference type="AlphaFoldDB" id="A0A6P2DNC6"/>
<dbReference type="Pfam" id="PF05135">
    <property type="entry name" value="Phage_connect_1"/>
    <property type="match status" value="1"/>
</dbReference>
<reference evidence="1 2" key="1">
    <citation type="submission" date="2019-05" db="EMBL/GenBank/DDBJ databases">
        <authorList>
            <consortium name="Science for Life Laboratories"/>
        </authorList>
    </citation>
    <scope>NUCLEOTIDE SEQUENCE [LARGE SCALE GENOMIC DNA]</scope>
    <source>
        <strain evidence="1">Soil9</strain>
    </source>
</reference>
<dbReference type="Gene3D" id="1.10.3230.30">
    <property type="entry name" value="Phage gp6-like head-tail connector protein"/>
    <property type="match status" value="1"/>
</dbReference>
<name>A0A6P2DNC6_9BACT</name>
<keyword evidence="2" id="KW-1185">Reference proteome</keyword>
<evidence type="ECO:0000313" key="1">
    <source>
        <dbReference type="EMBL" id="VTS03551.1"/>
    </source>
</evidence>
<protein>
    <recommendedName>
        <fullName evidence="3">PhiE125 gp8 family phage protein</fullName>
    </recommendedName>
</protein>
<evidence type="ECO:0008006" key="3">
    <source>
        <dbReference type="Google" id="ProtNLM"/>
    </source>
</evidence>
<sequence length="196" mass="21258">MFGLVTITPPAVEPVSLARAKAHLRIDHDEEDDLITGWIRAARELSEQYTGKRWVTQTVRLTLPAWPTECTSDIAGAIRLPVEPVASVDALRYFDAAGTERTFDAGDYQTWLDHSPPLVCPAPDGYWPELKRGKVAPVTIEFTAGAPLQNVPAGVTVAMLLAIGNWDENRGDAGNAKALPPAAKAQLDLLWNGAYS</sequence>
<organism evidence="1 2">
    <name type="scientific">Gemmata massiliana</name>
    <dbReference type="NCBI Taxonomy" id="1210884"/>
    <lineage>
        <taxon>Bacteria</taxon>
        <taxon>Pseudomonadati</taxon>
        <taxon>Planctomycetota</taxon>
        <taxon>Planctomycetia</taxon>
        <taxon>Gemmatales</taxon>
        <taxon>Gemmataceae</taxon>
        <taxon>Gemmata</taxon>
    </lineage>
</organism>
<dbReference type="Proteomes" id="UP000464178">
    <property type="component" value="Chromosome"/>
</dbReference>
<dbReference type="NCBIfam" id="TIGR02215">
    <property type="entry name" value="phage_chp_gp8"/>
    <property type="match status" value="1"/>
</dbReference>
<evidence type="ECO:0000313" key="2">
    <source>
        <dbReference type="Proteomes" id="UP000464178"/>
    </source>
</evidence>
<dbReference type="CDD" id="cd08054">
    <property type="entry name" value="gp6"/>
    <property type="match status" value="1"/>
</dbReference>
<dbReference type="InterPro" id="IPR021146">
    <property type="entry name" value="Phage_gp6-like_head-tail"/>
</dbReference>